<proteinExistence type="predicted"/>
<dbReference type="Proteomes" id="UP001155057">
    <property type="component" value="Unassembled WGS sequence"/>
</dbReference>
<dbReference type="EMBL" id="JANUAE010000009">
    <property type="protein sequence ID" value="MCS3710934.1"/>
    <property type="molecule type" value="Genomic_DNA"/>
</dbReference>
<comment type="caution">
    <text evidence="1">The sequence shown here is derived from an EMBL/GenBank/DDBJ whole genome shotgun (WGS) entry which is preliminary data.</text>
</comment>
<accession>A0A9X2Q694</accession>
<dbReference type="AlphaFoldDB" id="A0A9X2Q694"/>
<protein>
    <submittedName>
        <fullName evidence="1">Uncharacterized protein</fullName>
    </submittedName>
</protein>
<dbReference type="RefSeq" id="WP_119841356.1">
    <property type="nucleotide sequence ID" value="NZ_CP020719.1"/>
</dbReference>
<evidence type="ECO:0000313" key="2">
    <source>
        <dbReference type="Proteomes" id="UP001155057"/>
    </source>
</evidence>
<name>A0A9X2Q694_9BACT</name>
<gene>
    <name evidence="1" type="ORF">GGP61_002560</name>
</gene>
<organism evidence="1 2">
    <name type="scientific">Salinibacter ruber</name>
    <dbReference type="NCBI Taxonomy" id="146919"/>
    <lineage>
        <taxon>Bacteria</taxon>
        <taxon>Pseudomonadati</taxon>
        <taxon>Rhodothermota</taxon>
        <taxon>Rhodothermia</taxon>
        <taxon>Rhodothermales</taxon>
        <taxon>Salinibacteraceae</taxon>
        <taxon>Salinibacter</taxon>
    </lineage>
</organism>
<reference evidence="1" key="1">
    <citation type="submission" date="2022-08" db="EMBL/GenBank/DDBJ databases">
        <title>Genomic Encyclopedia of Type Strains, Phase V (KMG-V): Genome sequencing to study the core and pangenomes of soil and plant-associated prokaryotes.</title>
        <authorList>
            <person name="Whitman W."/>
        </authorList>
    </citation>
    <scope>NUCLEOTIDE SEQUENCE</scope>
    <source>
        <strain evidence="1">SP3049</strain>
    </source>
</reference>
<sequence length="93" mass="10042">MIFRSVMEAIKLTAHVQPDGTLEWPEPPPNLPAGDAEVLLLVPSAPERATASSEASSSEPSEDVLATNWLRLRGDSWTGGALRREDLYGEAGR</sequence>
<evidence type="ECO:0000313" key="1">
    <source>
        <dbReference type="EMBL" id="MCS3710934.1"/>
    </source>
</evidence>